<sequence>MIVKAYEEETNILPIMNDHQLLRKVASDVTSEMSKLSKDLEAIVELDETILEAECDCCGLKEECTQEYISRIRNSYSGKWVCGLCSEAVKERLNHDPVAIEEAMITHTKFLRDFNTNIRVNPKLSLTLAMRNIAKRSGEKRRNLSGTTKMMRSSSCVPRIDLNMK</sequence>
<dbReference type="PANTHER" id="PTHR33108">
    <property type="entry name" value="OS01G0745000 PROTEIN"/>
    <property type="match status" value="1"/>
</dbReference>
<name>A0AAV6X8Z8_9LAMI</name>
<dbReference type="Proteomes" id="UP000826271">
    <property type="component" value="Unassembled WGS sequence"/>
</dbReference>
<evidence type="ECO:0000313" key="1">
    <source>
        <dbReference type="EMBL" id="KAG8375608.1"/>
    </source>
</evidence>
<dbReference type="InterPro" id="IPR012876">
    <property type="entry name" value="DUF1677_pln"/>
</dbReference>
<gene>
    <name evidence="1" type="ORF">BUALT_Bualt10G0118100</name>
</gene>
<protein>
    <submittedName>
        <fullName evidence="1">Uncharacterized protein</fullName>
    </submittedName>
</protein>
<evidence type="ECO:0000313" key="2">
    <source>
        <dbReference type="Proteomes" id="UP000826271"/>
    </source>
</evidence>
<dbReference type="PANTHER" id="PTHR33108:SF14">
    <property type="entry name" value="OS01G0745000 PROTEIN"/>
    <property type="match status" value="1"/>
</dbReference>
<organism evidence="1 2">
    <name type="scientific">Buddleja alternifolia</name>
    <dbReference type="NCBI Taxonomy" id="168488"/>
    <lineage>
        <taxon>Eukaryota</taxon>
        <taxon>Viridiplantae</taxon>
        <taxon>Streptophyta</taxon>
        <taxon>Embryophyta</taxon>
        <taxon>Tracheophyta</taxon>
        <taxon>Spermatophyta</taxon>
        <taxon>Magnoliopsida</taxon>
        <taxon>eudicotyledons</taxon>
        <taxon>Gunneridae</taxon>
        <taxon>Pentapetalae</taxon>
        <taxon>asterids</taxon>
        <taxon>lamiids</taxon>
        <taxon>Lamiales</taxon>
        <taxon>Scrophulariaceae</taxon>
        <taxon>Buddlejeae</taxon>
        <taxon>Buddleja</taxon>
    </lineage>
</organism>
<dbReference type="AlphaFoldDB" id="A0AAV6X8Z8"/>
<dbReference type="EMBL" id="WHWC01000010">
    <property type="protein sequence ID" value="KAG8375608.1"/>
    <property type="molecule type" value="Genomic_DNA"/>
</dbReference>
<dbReference type="Pfam" id="PF07911">
    <property type="entry name" value="DUF1677"/>
    <property type="match status" value="1"/>
</dbReference>
<reference evidence="1" key="1">
    <citation type="submission" date="2019-10" db="EMBL/GenBank/DDBJ databases">
        <authorList>
            <person name="Zhang R."/>
            <person name="Pan Y."/>
            <person name="Wang J."/>
            <person name="Ma R."/>
            <person name="Yu S."/>
        </authorList>
    </citation>
    <scope>NUCLEOTIDE SEQUENCE</scope>
    <source>
        <strain evidence="1">LA-IB0</strain>
        <tissue evidence="1">Leaf</tissue>
    </source>
</reference>
<keyword evidence="2" id="KW-1185">Reference proteome</keyword>
<accession>A0AAV6X8Z8</accession>
<comment type="caution">
    <text evidence="1">The sequence shown here is derived from an EMBL/GenBank/DDBJ whole genome shotgun (WGS) entry which is preliminary data.</text>
</comment>
<proteinExistence type="predicted"/>